<dbReference type="STRING" id="104452.A0A0L7LBW6"/>
<evidence type="ECO:0000256" key="3">
    <source>
        <dbReference type="ARBA" id="ARBA00022989"/>
    </source>
</evidence>
<dbReference type="Proteomes" id="UP000037510">
    <property type="component" value="Unassembled WGS sequence"/>
</dbReference>
<feature type="transmembrane region" description="Helical" evidence="5">
    <location>
        <begin position="113"/>
        <end position="132"/>
    </location>
</feature>
<dbReference type="AlphaFoldDB" id="A0A0L7LBW6"/>
<comment type="subcellular location">
    <subcellularLocation>
        <location evidence="1">Membrane</location>
    </subcellularLocation>
</comment>
<dbReference type="GO" id="GO:0022857">
    <property type="term" value="F:transmembrane transporter activity"/>
    <property type="evidence" value="ECO:0007669"/>
    <property type="project" value="InterPro"/>
</dbReference>
<reference evidence="6 7" key="1">
    <citation type="journal article" date="2015" name="Genome Biol. Evol.">
        <title>The genome of winter moth (Operophtera brumata) provides a genomic perspective on sexual dimorphism and phenology.</title>
        <authorList>
            <person name="Derks M.F."/>
            <person name="Smit S."/>
            <person name="Salis L."/>
            <person name="Schijlen E."/>
            <person name="Bossers A."/>
            <person name="Mateman C."/>
            <person name="Pijl A.S."/>
            <person name="de Ridder D."/>
            <person name="Groenen M.A."/>
            <person name="Visser M.E."/>
            <person name="Megens H.J."/>
        </authorList>
    </citation>
    <scope>NUCLEOTIDE SEQUENCE [LARGE SCALE GENOMIC DNA]</scope>
    <source>
        <strain evidence="6">WM2013NL</strain>
        <tissue evidence="6">Head and thorax</tissue>
    </source>
</reference>
<feature type="transmembrane region" description="Helical" evidence="5">
    <location>
        <begin position="78"/>
        <end position="101"/>
    </location>
</feature>
<evidence type="ECO:0000256" key="4">
    <source>
        <dbReference type="ARBA" id="ARBA00023136"/>
    </source>
</evidence>
<sequence>MISLLGMLLLPETPNFLLTNDKRDRAESSLVKLRGSTCNVNEEIQKMIAFKEKNHVEPLKTVKETVKALLSPSALKPFGILAIYFFVYQWCGVNTITFYAVEVFEVNIFPNELSSAIGCGTTMITLAVYMYFVKVWKENNIEPSHSWIPVASIYIFVISCTLGYLIVPWVMIGEVYPTQEIEDYFCGRTKTLRKASTNETA</sequence>
<keyword evidence="7" id="KW-1185">Reference proteome</keyword>
<dbReference type="SUPFAM" id="SSF103473">
    <property type="entry name" value="MFS general substrate transporter"/>
    <property type="match status" value="1"/>
</dbReference>
<accession>A0A0L7LBW6</accession>
<dbReference type="PANTHER" id="PTHR48021:SF7">
    <property type="entry name" value="RH09188P"/>
    <property type="match status" value="1"/>
</dbReference>
<feature type="transmembrane region" description="Helical" evidence="5">
    <location>
        <begin position="153"/>
        <end position="172"/>
    </location>
</feature>
<dbReference type="Gene3D" id="1.20.1250.20">
    <property type="entry name" value="MFS general substrate transporter like domains"/>
    <property type="match status" value="1"/>
</dbReference>
<organism evidence="6 7">
    <name type="scientific">Operophtera brumata</name>
    <name type="common">Winter moth</name>
    <name type="synonym">Phalaena brumata</name>
    <dbReference type="NCBI Taxonomy" id="104452"/>
    <lineage>
        <taxon>Eukaryota</taxon>
        <taxon>Metazoa</taxon>
        <taxon>Ecdysozoa</taxon>
        <taxon>Arthropoda</taxon>
        <taxon>Hexapoda</taxon>
        <taxon>Insecta</taxon>
        <taxon>Pterygota</taxon>
        <taxon>Neoptera</taxon>
        <taxon>Endopterygota</taxon>
        <taxon>Lepidoptera</taxon>
        <taxon>Glossata</taxon>
        <taxon>Ditrysia</taxon>
        <taxon>Geometroidea</taxon>
        <taxon>Geometridae</taxon>
        <taxon>Larentiinae</taxon>
        <taxon>Operophtera</taxon>
    </lineage>
</organism>
<gene>
    <name evidence="6" type="ORF">OBRU01_11516</name>
</gene>
<evidence type="ECO:0000256" key="1">
    <source>
        <dbReference type="ARBA" id="ARBA00004370"/>
    </source>
</evidence>
<keyword evidence="4 5" id="KW-0472">Membrane</keyword>
<dbReference type="GO" id="GO:0016020">
    <property type="term" value="C:membrane"/>
    <property type="evidence" value="ECO:0007669"/>
    <property type="project" value="UniProtKB-SubCell"/>
</dbReference>
<comment type="caution">
    <text evidence="6">The sequence shown here is derived from an EMBL/GenBank/DDBJ whole genome shotgun (WGS) entry which is preliminary data.</text>
</comment>
<dbReference type="PANTHER" id="PTHR48021">
    <property type="match status" value="1"/>
</dbReference>
<keyword evidence="2 5" id="KW-0812">Transmembrane</keyword>
<dbReference type="InterPro" id="IPR036259">
    <property type="entry name" value="MFS_trans_sf"/>
</dbReference>
<keyword evidence="6" id="KW-0813">Transport</keyword>
<evidence type="ECO:0000313" key="6">
    <source>
        <dbReference type="EMBL" id="KOB72890.1"/>
    </source>
</evidence>
<evidence type="ECO:0000256" key="5">
    <source>
        <dbReference type="SAM" id="Phobius"/>
    </source>
</evidence>
<name>A0A0L7LBW6_OPEBR</name>
<dbReference type="InterPro" id="IPR050549">
    <property type="entry name" value="MFS_Trehalose_Transporter"/>
</dbReference>
<protein>
    <submittedName>
        <fullName evidence="6">Putative sugar transporter protein 5</fullName>
    </submittedName>
</protein>
<keyword evidence="6" id="KW-0762">Sugar transport</keyword>
<keyword evidence="3 5" id="KW-1133">Transmembrane helix</keyword>
<dbReference type="Pfam" id="PF00083">
    <property type="entry name" value="Sugar_tr"/>
    <property type="match status" value="1"/>
</dbReference>
<evidence type="ECO:0000313" key="7">
    <source>
        <dbReference type="Proteomes" id="UP000037510"/>
    </source>
</evidence>
<dbReference type="EMBL" id="JTDY01001781">
    <property type="protein sequence ID" value="KOB72890.1"/>
    <property type="molecule type" value="Genomic_DNA"/>
</dbReference>
<proteinExistence type="predicted"/>
<dbReference type="InterPro" id="IPR005828">
    <property type="entry name" value="MFS_sugar_transport-like"/>
</dbReference>
<evidence type="ECO:0000256" key="2">
    <source>
        <dbReference type="ARBA" id="ARBA00022692"/>
    </source>
</evidence>